<proteinExistence type="predicted"/>
<evidence type="ECO:0000313" key="3">
    <source>
        <dbReference type="Proteomes" id="UP000196573"/>
    </source>
</evidence>
<sequence length="31" mass="3463">MEDRLSKRESLLLLCSLSTLLVSVTLLLTQS</sequence>
<reference evidence="2 3" key="1">
    <citation type="submission" date="2017-03" db="EMBL/GenBank/DDBJ databases">
        <authorList>
            <person name="Afonso C.L."/>
            <person name="Miller P.J."/>
            <person name="Scott M.A."/>
            <person name="Spackman E."/>
            <person name="Goraichik I."/>
            <person name="Dimitrov K.M."/>
            <person name="Suarez D.L."/>
            <person name="Swayne D.E."/>
        </authorList>
    </citation>
    <scope>NUCLEOTIDE SEQUENCE [LARGE SCALE GENOMIC DNA]</scope>
    <source>
        <strain evidence="2">SB41UT1</strain>
    </source>
</reference>
<dbReference type="Proteomes" id="UP000196573">
    <property type="component" value="Unassembled WGS sequence"/>
</dbReference>
<evidence type="ECO:0000256" key="1">
    <source>
        <dbReference type="SAM" id="Phobius"/>
    </source>
</evidence>
<keyword evidence="1" id="KW-0812">Transmembrane</keyword>
<dbReference type="EMBL" id="FWPT01000003">
    <property type="protein sequence ID" value="SMA42285.1"/>
    <property type="molecule type" value="Genomic_DNA"/>
</dbReference>
<protein>
    <submittedName>
        <fullName evidence="2">Uncharacterized protein</fullName>
    </submittedName>
</protein>
<name>A0A1X7AJT8_9GAMM</name>
<evidence type="ECO:0000313" key="2">
    <source>
        <dbReference type="EMBL" id="SMA42285.1"/>
    </source>
</evidence>
<organism evidence="2 3">
    <name type="scientific">Parendozoicomonas haliclonae</name>
    <dbReference type="NCBI Taxonomy" id="1960125"/>
    <lineage>
        <taxon>Bacteria</taxon>
        <taxon>Pseudomonadati</taxon>
        <taxon>Pseudomonadota</taxon>
        <taxon>Gammaproteobacteria</taxon>
        <taxon>Oceanospirillales</taxon>
        <taxon>Endozoicomonadaceae</taxon>
        <taxon>Parendozoicomonas</taxon>
    </lineage>
</organism>
<keyword evidence="1" id="KW-0472">Membrane</keyword>
<keyword evidence="1" id="KW-1133">Transmembrane helix</keyword>
<accession>A0A1X7AJT8</accession>
<keyword evidence="3" id="KW-1185">Reference proteome</keyword>
<gene>
    <name evidence="2" type="ORF">EHSB41UT_01413</name>
</gene>
<dbReference type="AlphaFoldDB" id="A0A1X7AJT8"/>
<feature type="transmembrane region" description="Helical" evidence="1">
    <location>
        <begin position="12"/>
        <end position="29"/>
    </location>
</feature>